<accession>A0AAN8F283</accession>
<dbReference type="EMBL" id="WIXE01016896">
    <property type="protein sequence ID" value="KAK5972186.1"/>
    <property type="molecule type" value="Genomic_DNA"/>
</dbReference>
<evidence type="ECO:0000256" key="1">
    <source>
        <dbReference type="SAM" id="SignalP"/>
    </source>
</evidence>
<keyword evidence="3" id="KW-1185">Reference proteome</keyword>
<dbReference type="AlphaFoldDB" id="A0AAN8F283"/>
<evidence type="ECO:0000313" key="3">
    <source>
        <dbReference type="Proteomes" id="UP001331761"/>
    </source>
</evidence>
<name>A0AAN8F283_TRICO</name>
<proteinExistence type="predicted"/>
<keyword evidence="1" id="KW-0732">Signal</keyword>
<feature type="non-terminal residue" evidence="2">
    <location>
        <position position="126"/>
    </location>
</feature>
<gene>
    <name evidence="2" type="ORF">GCK32_020157</name>
</gene>
<dbReference type="Proteomes" id="UP001331761">
    <property type="component" value="Unassembled WGS sequence"/>
</dbReference>
<sequence>MTIRRLVLNLALIATVLFTDVHTQNCSDACLEEMAKLRLEDIKMRLLNSMGMQEPPNVDSVELPPSTIEEMIEGLEEANGKLEEDREEKTFIMAVDPSGGSDPDMLVARFPVSLTTMVRKVARVCL</sequence>
<organism evidence="2 3">
    <name type="scientific">Trichostrongylus colubriformis</name>
    <name type="common">Black scour worm</name>
    <dbReference type="NCBI Taxonomy" id="6319"/>
    <lineage>
        <taxon>Eukaryota</taxon>
        <taxon>Metazoa</taxon>
        <taxon>Ecdysozoa</taxon>
        <taxon>Nematoda</taxon>
        <taxon>Chromadorea</taxon>
        <taxon>Rhabditida</taxon>
        <taxon>Rhabditina</taxon>
        <taxon>Rhabditomorpha</taxon>
        <taxon>Strongyloidea</taxon>
        <taxon>Trichostrongylidae</taxon>
        <taxon>Trichostrongylus</taxon>
    </lineage>
</organism>
<protein>
    <submittedName>
        <fullName evidence="2">Uncharacterized protein</fullName>
    </submittedName>
</protein>
<dbReference type="Gene3D" id="2.60.120.970">
    <property type="match status" value="1"/>
</dbReference>
<evidence type="ECO:0000313" key="2">
    <source>
        <dbReference type="EMBL" id="KAK5972186.1"/>
    </source>
</evidence>
<feature type="chain" id="PRO_5043046919" evidence="1">
    <location>
        <begin position="24"/>
        <end position="126"/>
    </location>
</feature>
<feature type="signal peptide" evidence="1">
    <location>
        <begin position="1"/>
        <end position="23"/>
    </location>
</feature>
<comment type="caution">
    <text evidence="2">The sequence shown here is derived from an EMBL/GenBank/DDBJ whole genome shotgun (WGS) entry which is preliminary data.</text>
</comment>
<reference evidence="2 3" key="1">
    <citation type="submission" date="2019-10" db="EMBL/GenBank/DDBJ databases">
        <title>Assembly and Annotation for the nematode Trichostrongylus colubriformis.</title>
        <authorList>
            <person name="Martin J."/>
        </authorList>
    </citation>
    <scope>NUCLEOTIDE SEQUENCE [LARGE SCALE GENOMIC DNA]</scope>
    <source>
        <strain evidence="2">G859</strain>
        <tissue evidence="2">Whole worm</tissue>
    </source>
</reference>